<name>V9G105_PHYNI</name>
<reference evidence="1 2" key="1">
    <citation type="submission" date="2013-11" db="EMBL/GenBank/DDBJ databases">
        <title>The Genome Sequence of Phytophthora parasitica P1569.</title>
        <authorList>
            <consortium name="The Broad Institute Genomics Platform"/>
            <person name="Russ C."/>
            <person name="Tyler B."/>
            <person name="Panabieres F."/>
            <person name="Shan W."/>
            <person name="Tripathy S."/>
            <person name="Grunwald N."/>
            <person name="Machado M."/>
            <person name="Johnson C.S."/>
            <person name="Arredondo F."/>
            <person name="Hong C."/>
            <person name="Coffey M."/>
            <person name="Young S.K."/>
            <person name="Zeng Q."/>
            <person name="Gargeya S."/>
            <person name="Fitzgerald M."/>
            <person name="Abouelleil A."/>
            <person name="Alvarado L."/>
            <person name="Chapman S.B."/>
            <person name="Gainer-Dewar J."/>
            <person name="Goldberg J."/>
            <person name="Griggs A."/>
            <person name="Gujja S."/>
            <person name="Hansen M."/>
            <person name="Howarth C."/>
            <person name="Imamovic A."/>
            <person name="Ireland A."/>
            <person name="Larimer J."/>
            <person name="McCowan C."/>
            <person name="Murphy C."/>
            <person name="Pearson M."/>
            <person name="Poon T.W."/>
            <person name="Priest M."/>
            <person name="Roberts A."/>
            <person name="Saif S."/>
            <person name="Shea T."/>
            <person name="Sykes S."/>
            <person name="Wortman J."/>
            <person name="Nusbaum C."/>
            <person name="Birren B."/>
        </authorList>
    </citation>
    <scope>NUCLEOTIDE SEQUENCE [LARGE SCALE GENOMIC DNA]</scope>
    <source>
        <strain evidence="1 2">P1569</strain>
    </source>
</reference>
<dbReference type="Proteomes" id="UP000018721">
    <property type="component" value="Unassembled WGS sequence"/>
</dbReference>
<keyword evidence="2" id="KW-1185">Reference proteome</keyword>
<protein>
    <submittedName>
        <fullName evidence="1">Uncharacterized protein</fullName>
    </submittedName>
</protein>
<evidence type="ECO:0000313" key="2">
    <source>
        <dbReference type="Proteomes" id="UP000018721"/>
    </source>
</evidence>
<sequence length="70" mass="7618">MNAWLAKVLICPQNNAVDIFEIGQHTARCAYPPTVKLNEKDKDVASYLAQVSSTSKLFERGSNVPPRAGG</sequence>
<comment type="caution">
    <text evidence="1">The sequence shown here is derived from an EMBL/GenBank/DDBJ whole genome shotgun (WGS) entry which is preliminary data.</text>
</comment>
<accession>V9G105</accession>
<organism evidence="1 2">
    <name type="scientific">Phytophthora nicotianae P1569</name>
    <dbReference type="NCBI Taxonomy" id="1317065"/>
    <lineage>
        <taxon>Eukaryota</taxon>
        <taxon>Sar</taxon>
        <taxon>Stramenopiles</taxon>
        <taxon>Oomycota</taxon>
        <taxon>Peronosporomycetes</taxon>
        <taxon>Peronosporales</taxon>
        <taxon>Peronosporaceae</taxon>
        <taxon>Phytophthora</taxon>
    </lineage>
</organism>
<evidence type="ECO:0000313" key="1">
    <source>
        <dbReference type="EMBL" id="ETI57415.1"/>
    </source>
</evidence>
<gene>
    <name evidence="1" type="ORF">F443_00291</name>
</gene>
<dbReference type="HOGENOM" id="CLU_2763411_0_0_1"/>
<dbReference type="AlphaFoldDB" id="V9G105"/>
<proteinExistence type="predicted"/>
<dbReference type="EMBL" id="ANIZ01000044">
    <property type="protein sequence ID" value="ETI57415.1"/>
    <property type="molecule type" value="Genomic_DNA"/>
</dbReference>